<keyword evidence="1" id="KW-0812">Transmembrane</keyword>
<reference evidence="3" key="1">
    <citation type="journal article" date="2019" name="Int. J. Syst. Evol. Microbiol.">
        <title>The Global Catalogue of Microorganisms (GCM) 10K type strain sequencing project: providing services to taxonomists for standard genome sequencing and annotation.</title>
        <authorList>
            <consortium name="The Broad Institute Genomics Platform"/>
            <consortium name="The Broad Institute Genome Sequencing Center for Infectious Disease"/>
            <person name="Wu L."/>
            <person name="Ma J."/>
        </authorList>
    </citation>
    <scope>NUCLEOTIDE SEQUENCE [LARGE SCALE GENOMIC DNA]</scope>
    <source>
        <strain evidence="3">KCTC 13193</strain>
    </source>
</reference>
<feature type="transmembrane region" description="Helical" evidence="1">
    <location>
        <begin position="52"/>
        <end position="76"/>
    </location>
</feature>
<feature type="transmembrane region" description="Helical" evidence="1">
    <location>
        <begin position="24"/>
        <end position="46"/>
    </location>
</feature>
<dbReference type="EMBL" id="JBHRRZ010000001">
    <property type="protein sequence ID" value="MFC2946850.1"/>
    <property type="molecule type" value="Genomic_DNA"/>
</dbReference>
<protein>
    <submittedName>
        <fullName evidence="2">Uncharacterized protein</fullName>
    </submittedName>
</protein>
<proteinExistence type="predicted"/>
<dbReference type="RefSeq" id="WP_390301294.1">
    <property type="nucleotide sequence ID" value="NZ_JBHRRZ010000001.1"/>
</dbReference>
<gene>
    <name evidence="2" type="ORF">ACFODW_00520</name>
</gene>
<evidence type="ECO:0000313" key="2">
    <source>
        <dbReference type="EMBL" id="MFC2946850.1"/>
    </source>
</evidence>
<dbReference type="Proteomes" id="UP001595387">
    <property type="component" value="Unassembled WGS sequence"/>
</dbReference>
<name>A0ABV7A1V8_9BACI</name>
<organism evidence="2 3">
    <name type="scientific">Virgibacillus sediminis</name>
    <dbReference type="NCBI Taxonomy" id="202260"/>
    <lineage>
        <taxon>Bacteria</taxon>
        <taxon>Bacillati</taxon>
        <taxon>Bacillota</taxon>
        <taxon>Bacilli</taxon>
        <taxon>Bacillales</taxon>
        <taxon>Bacillaceae</taxon>
        <taxon>Virgibacillus</taxon>
    </lineage>
</organism>
<keyword evidence="3" id="KW-1185">Reference proteome</keyword>
<keyword evidence="1" id="KW-0472">Membrane</keyword>
<sequence length="77" mass="8974">MGITVMFMILGTVTPFIFLHVRRILLAVIQSILLVGMWFYFIRVMFIQAPAFFSITWIMFYASLLLSAVGWVLFIIH</sequence>
<keyword evidence="1" id="KW-1133">Transmembrane helix</keyword>
<accession>A0ABV7A1V8</accession>
<comment type="caution">
    <text evidence="2">The sequence shown here is derived from an EMBL/GenBank/DDBJ whole genome shotgun (WGS) entry which is preliminary data.</text>
</comment>
<evidence type="ECO:0000313" key="3">
    <source>
        <dbReference type="Proteomes" id="UP001595387"/>
    </source>
</evidence>
<evidence type="ECO:0000256" key="1">
    <source>
        <dbReference type="SAM" id="Phobius"/>
    </source>
</evidence>